<keyword evidence="3" id="KW-1015">Disulfide bond</keyword>
<evidence type="ECO:0000256" key="1">
    <source>
        <dbReference type="ARBA" id="ARBA00004196"/>
    </source>
</evidence>
<name>A0ABT2EFB8_9GAMM</name>
<dbReference type="RefSeq" id="WP_259036798.1">
    <property type="nucleotide sequence ID" value="NZ_JAJISC010000006.1"/>
</dbReference>
<feature type="transmembrane region" description="Helical" evidence="5">
    <location>
        <begin position="106"/>
        <end position="127"/>
    </location>
</feature>
<dbReference type="PANTHER" id="PTHR42852">
    <property type="entry name" value="THIOL:DISULFIDE INTERCHANGE PROTEIN DSBE"/>
    <property type="match status" value="1"/>
</dbReference>
<comment type="subcellular location">
    <subcellularLocation>
        <location evidence="1">Cell envelope</location>
    </subcellularLocation>
</comment>
<dbReference type="PANTHER" id="PTHR42852:SF6">
    <property type="entry name" value="THIOL:DISULFIDE INTERCHANGE PROTEIN DSBE"/>
    <property type="match status" value="1"/>
</dbReference>
<feature type="transmembrane region" description="Helical" evidence="5">
    <location>
        <begin position="16"/>
        <end position="33"/>
    </location>
</feature>
<dbReference type="InterPro" id="IPR013740">
    <property type="entry name" value="Redoxin"/>
</dbReference>
<gene>
    <name evidence="7" type="ORF">LLY24_13285</name>
</gene>
<evidence type="ECO:0000256" key="4">
    <source>
        <dbReference type="ARBA" id="ARBA00023284"/>
    </source>
</evidence>
<dbReference type="Gene3D" id="3.40.30.10">
    <property type="entry name" value="Glutaredoxin"/>
    <property type="match status" value="1"/>
</dbReference>
<keyword evidence="2" id="KW-0201">Cytochrome c-type biogenesis</keyword>
<keyword evidence="5" id="KW-1133">Transmembrane helix</keyword>
<sequence>MNAIALGPVLLSLPRLYALLCALALLLALRFLLGLPKAVLARYTTGLILAWLVGARLAHIVLHHESYVLAPLDAIKLWQPGYHPVGGWLGALVWSLWALRGRWLALGGAAVLLTGTSLVWLALVSVMPGGSAFPVARIPALSLEDLDGHSVDLSDLADGGMPVVVNLWATWCPPCRREMPLLQELEAQGEVRVVVVNQGEELLPVVRYLDEQSLHFTHALRDPSQTLMTTVEAPGLPTTILFDADGTTRDIHVGELTRAHLASWLDD</sequence>
<feature type="transmembrane region" description="Helical" evidence="5">
    <location>
        <begin position="40"/>
        <end position="62"/>
    </location>
</feature>
<dbReference type="InterPro" id="IPR013766">
    <property type="entry name" value="Thioredoxin_domain"/>
</dbReference>
<keyword evidence="5" id="KW-0812">Transmembrane</keyword>
<organism evidence="7 8">
    <name type="scientific">Halomonas dongshanensis</name>
    <dbReference type="NCBI Taxonomy" id="2890835"/>
    <lineage>
        <taxon>Bacteria</taxon>
        <taxon>Pseudomonadati</taxon>
        <taxon>Pseudomonadota</taxon>
        <taxon>Gammaproteobacteria</taxon>
        <taxon>Oceanospirillales</taxon>
        <taxon>Halomonadaceae</taxon>
        <taxon>Halomonas</taxon>
    </lineage>
</organism>
<dbReference type="Proteomes" id="UP001165542">
    <property type="component" value="Unassembled WGS sequence"/>
</dbReference>
<dbReference type="PROSITE" id="PS00194">
    <property type="entry name" value="THIOREDOXIN_1"/>
    <property type="match status" value="1"/>
</dbReference>
<evidence type="ECO:0000313" key="7">
    <source>
        <dbReference type="EMBL" id="MCS2610291.1"/>
    </source>
</evidence>
<dbReference type="InterPro" id="IPR036249">
    <property type="entry name" value="Thioredoxin-like_sf"/>
</dbReference>
<dbReference type="PROSITE" id="PS51352">
    <property type="entry name" value="THIOREDOXIN_2"/>
    <property type="match status" value="1"/>
</dbReference>
<feature type="domain" description="Thioredoxin" evidence="6">
    <location>
        <begin position="132"/>
        <end position="267"/>
    </location>
</feature>
<evidence type="ECO:0000256" key="2">
    <source>
        <dbReference type="ARBA" id="ARBA00022748"/>
    </source>
</evidence>
<evidence type="ECO:0000313" key="8">
    <source>
        <dbReference type="Proteomes" id="UP001165542"/>
    </source>
</evidence>
<dbReference type="CDD" id="cd02966">
    <property type="entry name" value="TlpA_like_family"/>
    <property type="match status" value="1"/>
</dbReference>
<feature type="transmembrane region" description="Helical" evidence="5">
    <location>
        <begin position="82"/>
        <end position="99"/>
    </location>
</feature>
<proteinExistence type="predicted"/>
<evidence type="ECO:0000256" key="3">
    <source>
        <dbReference type="ARBA" id="ARBA00023157"/>
    </source>
</evidence>
<keyword evidence="5" id="KW-0472">Membrane</keyword>
<comment type="caution">
    <text evidence="7">The sequence shown here is derived from an EMBL/GenBank/DDBJ whole genome shotgun (WGS) entry which is preliminary data.</text>
</comment>
<dbReference type="InterPro" id="IPR017937">
    <property type="entry name" value="Thioredoxin_CS"/>
</dbReference>
<dbReference type="EMBL" id="JAJISC010000006">
    <property type="protein sequence ID" value="MCS2610291.1"/>
    <property type="molecule type" value="Genomic_DNA"/>
</dbReference>
<reference evidence="7" key="1">
    <citation type="submission" date="2021-11" db="EMBL/GenBank/DDBJ databases">
        <title>Halomonas sp., isolated from a coastal aquaculture zone in Dongshan Bay.</title>
        <authorList>
            <person name="Lin W."/>
        </authorList>
    </citation>
    <scope>NUCLEOTIDE SEQUENCE</scope>
    <source>
        <strain evidence="7">Yzlin-01</strain>
    </source>
</reference>
<accession>A0ABT2EFB8</accession>
<protein>
    <submittedName>
        <fullName evidence="7">TlpA family protein disulfide reductase</fullName>
    </submittedName>
</protein>
<evidence type="ECO:0000259" key="6">
    <source>
        <dbReference type="PROSITE" id="PS51352"/>
    </source>
</evidence>
<keyword evidence="8" id="KW-1185">Reference proteome</keyword>
<keyword evidence="4" id="KW-0676">Redox-active center</keyword>
<dbReference type="Pfam" id="PF08534">
    <property type="entry name" value="Redoxin"/>
    <property type="match status" value="1"/>
</dbReference>
<dbReference type="InterPro" id="IPR050553">
    <property type="entry name" value="Thioredoxin_ResA/DsbE_sf"/>
</dbReference>
<dbReference type="SUPFAM" id="SSF52833">
    <property type="entry name" value="Thioredoxin-like"/>
    <property type="match status" value="1"/>
</dbReference>
<evidence type="ECO:0000256" key="5">
    <source>
        <dbReference type="SAM" id="Phobius"/>
    </source>
</evidence>